<sequence>MEEVSDTNSSFRSQSLELIGSFHEISNEIIEKLSCISSIEQDGSFKSELLEVIEDLQAEL</sequence>
<dbReference type="Proteomes" id="UP000076587">
    <property type="component" value="Unassembled WGS sequence"/>
</dbReference>
<accession>A0A167HAL0</accession>
<protein>
    <submittedName>
        <fullName evidence="1">Uncharacterized protein</fullName>
    </submittedName>
</protein>
<evidence type="ECO:0000313" key="1">
    <source>
        <dbReference type="EMBL" id="KZN57908.1"/>
    </source>
</evidence>
<evidence type="ECO:0000313" key="2">
    <source>
        <dbReference type="Proteomes" id="UP000076587"/>
    </source>
</evidence>
<proteinExistence type="predicted"/>
<comment type="caution">
    <text evidence="1">The sequence shown here is derived from an EMBL/GenBank/DDBJ whole genome shotgun (WGS) entry which is preliminary data.</text>
</comment>
<dbReference type="AlphaFoldDB" id="A0A167HAL0"/>
<reference evidence="1 2" key="1">
    <citation type="submission" date="2013-07" db="EMBL/GenBank/DDBJ databases">
        <title>Comparative Genomic and Metabolomic Analysis of Twelve Strains of Pseudoalteromonas luteoviolacea.</title>
        <authorList>
            <person name="Vynne N.G."/>
            <person name="Mansson M."/>
            <person name="Gram L."/>
        </authorList>
    </citation>
    <scope>NUCLEOTIDE SEQUENCE [LARGE SCALE GENOMIC DNA]</scope>
    <source>
        <strain evidence="1 2">NCIMB 1942</strain>
    </source>
</reference>
<dbReference type="EMBL" id="AUXT01000023">
    <property type="protein sequence ID" value="KZN57908.1"/>
    <property type="molecule type" value="Genomic_DNA"/>
</dbReference>
<name>A0A167HAL0_9GAMM</name>
<dbReference type="PATRIC" id="fig|1365253.3.peg.493"/>
<gene>
    <name evidence="1" type="ORF">N482_23230</name>
</gene>
<organism evidence="1 2">
    <name type="scientific">Pseudoalteromonas luteoviolacea NCIMB 1942</name>
    <dbReference type="NCBI Taxonomy" id="1365253"/>
    <lineage>
        <taxon>Bacteria</taxon>
        <taxon>Pseudomonadati</taxon>
        <taxon>Pseudomonadota</taxon>
        <taxon>Gammaproteobacteria</taxon>
        <taxon>Alteromonadales</taxon>
        <taxon>Pseudoalteromonadaceae</taxon>
        <taxon>Pseudoalteromonas</taxon>
    </lineage>
</organism>